<proteinExistence type="predicted"/>
<dbReference type="Proteomes" id="UP000451471">
    <property type="component" value="Unassembled WGS sequence"/>
</dbReference>
<dbReference type="EMBL" id="WSZK01000004">
    <property type="protein sequence ID" value="MWG33113.1"/>
    <property type="molecule type" value="Genomic_DNA"/>
</dbReference>
<comment type="caution">
    <text evidence="2">The sequence shown here is derived from an EMBL/GenBank/DDBJ whole genome shotgun (WGS) entry which is preliminary data.</text>
</comment>
<evidence type="ECO:0000313" key="3">
    <source>
        <dbReference type="Proteomes" id="UP000451471"/>
    </source>
</evidence>
<feature type="compositionally biased region" description="Basic and acidic residues" evidence="1">
    <location>
        <begin position="48"/>
        <end position="71"/>
    </location>
</feature>
<dbReference type="OrthoDB" id="204292at2157"/>
<sequence length="113" mass="12656">MLDPVESDARTPDELRALAAYAEALADDREAAAEAEATQQDDANEDGDSAREKPDRNEEREADLRADRPDDVPSGAGLVMKHINGNWYYYWQYREPGKETPTQDYAGAVNPKR</sequence>
<feature type="region of interest" description="Disordered" evidence="1">
    <location>
        <begin position="27"/>
        <end position="77"/>
    </location>
</feature>
<reference evidence="2 3" key="1">
    <citation type="submission" date="2019-12" db="EMBL/GenBank/DDBJ databases">
        <title>Halocatena pleomorpha gen. nov. sp. nov., an extremely halophilic archaeon of family Halobacteriaceae isolated from saltpan soil.</title>
        <authorList>
            <person name="Pal Y."/>
            <person name="Verma A."/>
            <person name="Krishnamurthi S."/>
            <person name="Kumar P."/>
        </authorList>
    </citation>
    <scope>NUCLEOTIDE SEQUENCE [LARGE SCALE GENOMIC DNA]</scope>
    <source>
        <strain evidence="2 3">JCM 16495</strain>
    </source>
</reference>
<evidence type="ECO:0000313" key="2">
    <source>
        <dbReference type="EMBL" id="MWG33113.1"/>
    </source>
</evidence>
<name>A0A6B0GJY3_9EURY</name>
<dbReference type="AlphaFoldDB" id="A0A6B0GJY3"/>
<protein>
    <submittedName>
        <fullName evidence="2">Uncharacterized protein</fullName>
    </submittedName>
</protein>
<keyword evidence="3" id="KW-1185">Reference proteome</keyword>
<accession>A0A6B0GJY3</accession>
<gene>
    <name evidence="2" type="ORF">GQS65_01185</name>
</gene>
<evidence type="ECO:0000256" key="1">
    <source>
        <dbReference type="SAM" id="MobiDB-lite"/>
    </source>
</evidence>
<organism evidence="2 3">
    <name type="scientific">Halomarina oriensis</name>
    <dbReference type="NCBI Taxonomy" id="671145"/>
    <lineage>
        <taxon>Archaea</taxon>
        <taxon>Methanobacteriati</taxon>
        <taxon>Methanobacteriota</taxon>
        <taxon>Stenosarchaea group</taxon>
        <taxon>Halobacteria</taxon>
        <taxon>Halobacteriales</taxon>
        <taxon>Natronomonadaceae</taxon>
        <taxon>Halomarina</taxon>
    </lineage>
</organism>